<evidence type="ECO:0000313" key="1">
    <source>
        <dbReference type="EMBL" id="KAL1619982.1"/>
    </source>
</evidence>
<dbReference type="Proteomes" id="UP001521116">
    <property type="component" value="Unassembled WGS sequence"/>
</dbReference>
<proteinExistence type="predicted"/>
<evidence type="ECO:0000313" key="2">
    <source>
        <dbReference type="Proteomes" id="UP001521116"/>
    </source>
</evidence>
<dbReference type="Gene3D" id="2.60.40.640">
    <property type="match status" value="1"/>
</dbReference>
<evidence type="ECO:0008006" key="3">
    <source>
        <dbReference type="Google" id="ProtNLM"/>
    </source>
</evidence>
<organism evidence="1 2">
    <name type="scientific">Neofusicoccum ribis</name>
    <dbReference type="NCBI Taxonomy" id="45134"/>
    <lineage>
        <taxon>Eukaryota</taxon>
        <taxon>Fungi</taxon>
        <taxon>Dikarya</taxon>
        <taxon>Ascomycota</taxon>
        <taxon>Pezizomycotina</taxon>
        <taxon>Dothideomycetes</taxon>
        <taxon>Dothideomycetes incertae sedis</taxon>
        <taxon>Botryosphaeriales</taxon>
        <taxon>Botryosphaeriaceae</taxon>
        <taxon>Neofusicoccum</taxon>
    </lineage>
</organism>
<sequence length="372" mass="42206">MAATPVPTVTPNPTIRNHNPLDIIITNRKCRYTSGDSITGKVAISLPDEVIESMEVSLVGLCETEIVTKQSGYRSPNLTSIRSQDKLVDIVKPITHDSTETADGFWPFEFIVPEFTNTLAKYSSQQTSRKFATQRHLLPPSFMQRDSSGNMAQVVYGILARMHRSTRNLEPYTHWVEVKVGTAHEHQEVPSPVRHDLKLVIKRFSRNRTPQTLFAKIRDILCFKTSSVPRICLEPTIFLPDQIIPGHQLPFTILLTPRPQRPADLSKPKVTLNSLKVVLREQTSILKQTSRRCRVDKPLDLGQMQISLEDQYVGIRPLILEQERTQSIFKQLYNIDDSLLPNIKTFILHPEHDDPRHRVGKAGDPGELGDIC</sequence>
<accession>A0ABR3SG50</accession>
<dbReference type="InterPro" id="IPR014752">
    <property type="entry name" value="Arrestin-like_C"/>
</dbReference>
<gene>
    <name evidence="1" type="ORF">SLS56_009855</name>
</gene>
<reference evidence="1 2" key="1">
    <citation type="submission" date="2024-02" db="EMBL/GenBank/DDBJ databases">
        <title>De novo assembly and annotation of 12 fungi associated with fruit tree decline syndrome in Ontario, Canada.</title>
        <authorList>
            <person name="Sulman M."/>
            <person name="Ellouze W."/>
            <person name="Ilyukhin E."/>
        </authorList>
    </citation>
    <scope>NUCLEOTIDE SEQUENCE [LARGE SCALE GENOMIC DNA]</scope>
    <source>
        <strain evidence="1 2">M1-105</strain>
    </source>
</reference>
<dbReference type="EMBL" id="JAJVDC020000177">
    <property type="protein sequence ID" value="KAL1619982.1"/>
    <property type="molecule type" value="Genomic_DNA"/>
</dbReference>
<name>A0ABR3SG50_9PEZI</name>
<protein>
    <recommendedName>
        <fullName evidence="3">Arrestin-like N-terminal domain-containing protein</fullName>
    </recommendedName>
</protein>
<comment type="caution">
    <text evidence="1">The sequence shown here is derived from an EMBL/GenBank/DDBJ whole genome shotgun (WGS) entry which is preliminary data.</text>
</comment>
<keyword evidence="2" id="KW-1185">Reference proteome</keyword>